<keyword evidence="2" id="KW-0812">Transmembrane</keyword>
<dbReference type="Proteomes" id="UP001596098">
    <property type="component" value="Unassembled WGS sequence"/>
</dbReference>
<name>A0ABW1R0C8_9ACTN</name>
<accession>A0ABW1R0C8</accession>
<feature type="transmembrane region" description="Helical" evidence="2">
    <location>
        <begin position="285"/>
        <end position="305"/>
    </location>
</feature>
<dbReference type="Gene3D" id="2.40.260.10">
    <property type="entry name" value="Sortase"/>
    <property type="match status" value="1"/>
</dbReference>
<dbReference type="RefSeq" id="WP_128220930.1">
    <property type="nucleotide sequence ID" value="NZ_CP034929.1"/>
</dbReference>
<dbReference type="EMBL" id="JBHSQI010000008">
    <property type="protein sequence ID" value="MFC6154662.1"/>
    <property type="molecule type" value="Genomic_DNA"/>
</dbReference>
<keyword evidence="4" id="KW-1185">Reference proteome</keyword>
<reference evidence="4" key="1">
    <citation type="journal article" date="2019" name="Int. J. Syst. Evol. Microbiol.">
        <title>The Global Catalogue of Microorganisms (GCM) 10K type strain sequencing project: providing services to taxonomists for standard genome sequencing and annotation.</title>
        <authorList>
            <consortium name="The Broad Institute Genomics Platform"/>
            <consortium name="The Broad Institute Genome Sequencing Center for Infectious Disease"/>
            <person name="Wu L."/>
            <person name="Ma J."/>
        </authorList>
    </citation>
    <scope>NUCLEOTIDE SEQUENCE [LARGE SCALE GENOMIC DNA]</scope>
    <source>
        <strain evidence="4">DFY28</strain>
    </source>
</reference>
<sequence>MSVLAADVAPRTVVHHGAVLDLPPVQGERLRPRLQAAHVLVTVAVLAAWTLLHLLVLSGVEQGRAQVGLYDQLRSDLAEGTVPVGAGAQPGDPLALLSVPAIGLDRVVAVEGARPAQLQDGPGHVPGSVLPGQQGVSVLAGRSLTHGAPFADLTSLRTGHLVEVTTQQGDFIYTVTGLRREGDPVPGKLAEGAGRLVLVTAGREGSSGLASLRAGEILYVDAELAEGAVAPGPVSTTDPAARWMDAGVSTTDATQVVLALQVLALVLAGTFWCRRRFGTGATAVVALPCLVAAAWLTSSLAARLLPGLV</sequence>
<organism evidence="3 4">
    <name type="scientific">Nocardioides yefusunii</name>
    <dbReference type="NCBI Taxonomy" id="2500546"/>
    <lineage>
        <taxon>Bacteria</taxon>
        <taxon>Bacillati</taxon>
        <taxon>Actinomycetota</taxon>
        <taxon>Actinomycetes</taxon>
        <taxon>Propionibacteriales</taxon>
        <taxon>Nocardioidaceae</taxon>
        <taxon>Nocardioides</taxon>
    </lineage>
</organism>
<dbReference type="InterPro" id="IPR023365">
    <property type="entry name" value="Sortase_dom-sf"/>
</dbReference>
<keyword evidence="1" id="KW-0378">Hydrolase</keyword>
<comment type="caution">
    <text evidence="3">The sequence shown here is derived from an EMBL/GenBank/DDBJ whole genome shotgun (WGS) entry which is preliminary data.</text>
</comment>
<evidence type="ECO:0000256" key="1">
    <source>
        <dbReference type="ARBA" id="ARBA00022801"/>
    </source>
</evidence>
<feature type="transmembrane region" description="Helical" evidence="2">
    <location>
        <begin position="36"/>
        <end position="56"/>
    </location>
</feature>
<evidence type="ECO:0000313" key="4">
    <source>
        <dbReference type="Proteomes" id="UP001596098"/>
    </source>
</evidence>
<evidence type="ECO:0000256" key="2">
    <source>
        <dbReference type="SAM" id="Phobius"/>
    </source>
</evidence>
<gene>
    <name evidence="3" type="ORF">ACFPWU_13420</name>
</gene>
<keyword evidence="2" id="KW-1133">Transmembrane helix</keyword>
<dbReference type="CDD" id="cd05830">
    <property type="entry name" value="Sortase_E"/>
    <property type="match status" value="1"/>
</dbReference>
<evidence type="ECO:0000313" key="3">
    <source>
        <dbReference type="EMBL" id="MFC6154662.1"/>
    </source>
</evidence>
<dbReference type="SUPFAM" id="SSF63817">
    <property type="entry name" value="Sortase"/>
    <property type="match status" value="1"/>
</dbReference>
<protein>
    <submittedName>
        <fullName evidence="3">Sortase</fullName>
    </submittedName>
</protein>
<dbReference type="InterPro" id="IPR042003">
    <property type="entry name" value="Sortase_E"/>
</dbReference>
<keyword evidence="2" id="KW-0472">Membrane</keyword>
<dbReference type="InterPro" id="IPR005754">
    <property type="entry name" value="Sortase"/>
</dbReference>
<proteinExistence type="predicted"/>
<dbReference type="Pfam" id="PF04203">
    <property type="entry name" value="Sortase"/>
    <property type="match status" value="1"/>
</dbReference>